<proteinExistence type="predicted"/>
<dbReference type="Proteomes" id="UP001281147">
    <property type="component" value="Unassembled WGS sequence"/>
</dbReference>
<reference evidence="1" key="1">
    <citation type="submission" date="2023-07" db="EMBL/GenBank/DDBJ databases">
        <title>Black Yeasts Isolated from many extreme environments.</title>
        <authorList>
            <person name="Coleine C."/>
            <person name="Stajich J.E."/>
            <person name="Selbmann L."/>
        </authorList>
    </citation>
    <scope>NUCLEOTIDE SEQUENCE</scope>
    <source>
        <strain evidence="1">CCFEE 5714</strain>
    </source>
</reference>
<sequence length="365" mass="41812">MVCPKAPGADKHDENEQVAPQFAETPGLTPIAPFGPHSDYYDISRDVRRDLQALYRKYELKQCRNYGLYWAGSRYWVKCPDRRRTMLLVLELKQTDLGRWWKIDGDVKKILNKPEYALCGEQDVCLRYYLHWEQPRNEGLAEQAHDEHRQQMIAFRNQELFTPQTPRMTIGRLSAYVGGLPQQTTIDSVTGFVELSIAELLNDTHWKQTLCERNGQKLSPSLVPRLRNLRNFVQDSPPGMPVRPLQNYLQRLHILTNKNLLSKCTPAQSSRPLLRDTAIATRAGSVQGGEIYFGIGPSGEFEEVLTRPDDTMSSSEASEPDPVPDPLNHLTQALLMLELRQLQTAAQQRTRVREALRDMFGVRLD</sequence>
<organism evidence="1 2">
    <name type="scientific">Vermiconidia calcicola</name>
    <dbReference type="NCBI Taxonomy" id="1690605"/>
    <lineage>
        <taxon>Eukaryota</taxon>
        <taxon>Fungi</taxon>
        <taxon>Dikarya</taxon>
        <taxon>Ascomycota</taxon>
        <taxon>Pezizomycotina</taxon>
        <taxon>Dothideomycetes</taxon>
        <taxon>Dothideomycetidae</taxon>
        <taxon>Mycosphaerellales</taxon>
        <taxon>Extremaceae</taxon>
        <taxon>Vermiconidia</taxon>
    </lineage>
</organism>
<accession>A0ACC3MCX9</accession>
<evidence type="ECO:0000313" key="1">
    <source>
        <dbReference type="EMBL" id="KAK3686398.1"/>
    </source>
</evidence>
<comment type="caution">
    <text evidence="1">The sequence shown here is derived from an EMBL/GenBank/DDBJ whole genome shotgun (WGS) entry which is preliminary data.</text>
</comment>
<keyword evidence="2" id="KW-1185">Reference proteome</keyword>
<protein>
    <submittedName>
        <fullName evidence="1">Uncharacterized protein</fullName>
    </submittedName>
</protein>
<gene>
    <name evidence="1" type="ORF">LTR37_019871</name>
</gene>
<dbReference type="EMBL" id="JAUTXU010000322">
    <property type="protein sequence ID" value="KAK3686398.1"/>
    <property type="molecule type" value="Genomic_DNA"/>
</dbReference>
<name>A0ACC3MCX9_9PEZI</name>
<evidence type="ECO:0000313" key="2">
    <source>
        <dbReference type="Proteomes" id="UP001281147"/>
    </source>
</evidence>